<dbReference type="InterPro" id="IPR050109">
    <property type="entry name" value="HTH-type_TetR-like_transc_reg"/>
</dbReference>
<dbReference type="Proteomes" id="UP000632535">
    <property type="component" value="Unassembled WGS sequence"/>
</dbReference>
<dbReference type="PRINTS" id="PR00455">
    <property type="entry name" value="HTHTETR"/>
</dbReference>
<feature type="region of interest" description="Disordered" evidence="5">
    <location>
        <begin position="1"/>
        <end position="29"/>
    </location>
</feature>
<dbReference type="EMBL" id="BMDG01000018">
    <property type="protein sequence ID" value="GGI12036.1"/>
    <property type="molecule type" value="Genomic_DNA"/>
</dbReference>
<feature type="DNA-binding region" description="H-T-H motif" evidence="4">
    <location>
        <begin position="51"/>
        <end position="70"/>
    </location>
</feature>
<evidence type="ECO:0000256" key="4">
    <source>
        <dbReference type="PROSITE-ProRule" id="PRU00335"/>
    </source>
</evidence>
<dbReference type="InterPro" id="IPR001647">
    <property type="entry name" value="HTH_TetR"/>
</dbReference>
<dbReference type="SUPFAM" id="SSF48498">
    <property type="entry name" value="Tetracyclin repressor-like, C-terminal domain"/>
    <property type="match status" value="1"/>
</dbReference>
<accession>A0ABQ2BAN2</accession>
<organism evidence="7 8">
    <name type="scientific">Isoptericola cucumis</name>
    <dbReference type="NCBI Taxonomy" id="1776856"/>
    <lineage>
        <taxon>Bacteria</taxon>
        <taxon>Bacillati</taxon>
        <taxon>Actinomycetota</taxon>
        <taxon>Actinomycetes</taxon>
        <taxon>Micrococcales</taxon>
        <taxon>Promicromonosporaceae</taxon>
        <taxon>Isoptericola</taxon>
    </lineage>
</organism>
<keyword evidence="1" id="KW-0805">Transcription regulation</keyword>
<dbReference type="InterPro" id="IPR009057">
    <property type="entry name" value="Homeodomain-like_sf"/>
</dbReference>
<evidence type="ECO:0000256" key="5">
    <source>
        <dbReference type="SAM" id="MobiDB-lite"/>
    </source>
</evidence>
<evidence type="ECO:0000313" key="7">
    <source>
        <dbReference type="EMBL" id="GGI12036.1"/>
    </source>
</evidence>
<comment type="caution">
    <text evidence="7">The sequence shown here is derived from an EMBL/GenBank/DDBJ whole genome shotgun (WGS) entry which is preliminary data.</text>
</comment>
<evidence type="ECO:0000259" key="6">
    <source>
        <dbReference type="PROSITE" id="PS50977"/>
    </source>
</evidence>
<protein>
    <submittedName>
        <fullName evidence="7">TetR family transcriptional regulator</fullName>
    </submittedName>
</protein>
<gene>
    <name evidence="7" type="ORF">GCM10007368_39170</name>
</gene>
<dbReference type="PANTHER" id="PTHR30055">
    <property type="entry name" value="HTH-TYPE TRANSCRIPTIONAL REGULATOR RUTR"/>
    <property type="match status" value="1"/>
</dbReference>
<feature type="region of interest" description="Disordered" evidence="5">
    <location>
        <begin position="212"/>
        <end position="239"/>
    </location>
</feature>
<evidence type="ECO:0000256" key="3">
    <source>
        <dbReference type="ARBA" id="ARBA00023163"/>
    </source>
</evidence>
<dbReference type="PROSITE" id="PS50977">
    <property type="entry name" value="HTH_TETR_2"/>
    <property type="match status" value="1"/>
</dbReference>
<keyword evidence="8" id="KW-1185">Reference proteome</keyword>
<name>A0ABQ2BAN2_9MICO</name>
<dbReference type="InterPro" id="IPR036271">
    <property type="entry name" value="Tet_transcr_reg_TetR-rel_C_sf"/>
</dbReference>
<dbReference type="Pfam" id="PF00440">
    <property type="entry name" value="TetR_N"/>
    <property type="match status" value="1"/>
</dbReference>
<dbReference type="Gene3D" id="1.10.357.10">
    <property type="entry name" value="Tetracycline Repressor, domain 2"/>
    <property type="match status" value="1"/>
</dbReference>
<dbReference type="SUPFAM" id="SSF46689">
    <property type="entry name" value="Homeodomain-like"/>
    <property type="match status" value="1"/>
</dbReference>
<keyword evidence="3" id="KW-0804">Transcription</keyword>
<proteinExistence type="predicted"/>
<evidence type="ECO:0000313" key="8">
    <source>
        <dbReference type="Proteomes" id="UP000632535"/>
    </source>
</evidence>
<keyword evidence="2 4" id="KW-0238">DNA-binding</keyword>
<evidence type="ECO:0000256" key="1">
    <source>
        <dbReference type="ARBA" id="ARBA00023015"/>
    </source>
</evidence>
<feature type="compositionally biased region" description="Low complexity" evidence="5">
    <location>
        <begin position="8"/>
        <end position="19"/>
    </location>
</feature>
<dbReference type="PANTHER" id="PTHR30055:SF234">
    <property type="entry name" value="HTH-TYPE TRANSCRIPTIONAL REGULATOR BETI"/>
    <property type="match status" value="1"/>
</dbReference>
<dbReference type="RefSeq" id="WP_188525423.1">
    <property type="nucleotide sequence ID" value="NZ_BMDG01000018.1"/>
</dbReference>
<dbReference type="Pfam" id="PF21597">
    <property type="entry name" value="TetR_C_43"/>
    <property type="match status" value="1"/>
</dbReference>
<reference evidence="8" key="1">
    <citation type="journal article" date="2019" name="Int. J. Syst. Evol. Microbiol.">
        <title>The Global Catalogue of Microorganisms (GCM) 10K type strain sequencing project: providing services to taxonomists for standard genome sequencing and annotation.</title>
        <authorList>
            <consortium name="The Broad Institute Genomics Platform"/>
            <consortium name="The Broad Institute Genome Sequencing Center for Infectious Disease"/>
            <person name="Wu L."/>
            <person name="Ma J."/>
        </authorList>
    </citation>
    <scope>NUCLEOTIDE SEQUENCE [LARGE SCALE GENOMIC DNA]</scope>
    <source>
        <strain evidence="8">CCM 8653</strain>
    </source>
</reference>
<evidence type="ECO:0000256" key="2">
    <source>
        <dbReference type="ARBA" id="ARBA00023125"/>
    </source>
</evidence>
<dbReference type="InterPro" id="IPR049445">
    <property type="entry name" value="TetR_SbtR-like_C"/>
</dbReference>
<sequence>MSAETSHPRVAGPAAATTPADPPLRSDARQNRDRIVEAARWLFASRGIDVPLAAVARRADVGVATLYRRFPTRESLVEAVFAEEFATCAAAVDQAAADPDPWRGFRVAVEHVCALQAVDRGFSAAFLAALPETDTVARERDRVLGVIADLVARAQAVGRLRPDVTIDDLALVVMANSGVVAASPEEAQIASRRLVGILLSGFRADGAVRLPPATGRGLAESLRRRESPPPRAPRRPSSR</sequence>
<feature type="domain" description="HTH tetR-type" evidence="6">
    <location>
        <begin position="29"/>
        <end position="88"/>
    </location>
</feature>